<dbReference type="Gene3D" id="3.40.50.2300">
    <property type="match status" value="2"/>
</dbReference>
<dbReference type="PANTHER" id="PTHR30146:SF109">
    <property type="entry name" value="HTH-TYPE TRANSCRIPTIONAL REGULATOR GALS"/>
    <property type="match status" value="1"/>
</dbReference>
<dbReference type="InterPro" id="IPR010982">
    <property type="entry name" value="Lambda_DNA-bd_dom_sf"/>
</dbReference>
<feature type="domain" description="HTH lacI-type" evidence="4">
    <location>
        <begin position="5"/>
        <end position="59"/>
    </location>
</feature>
<dbReference type="CDD" id="cd01392">
    <property type="entry name" value="HTH_LacI"/>
    <property type="match status" value="1"/>
</dbReference>
<keyword evidence="2 5" id="KW-0238">DNA-binding</keyword>
<accession>A0A7S8IFG3</accession>
<gene>
    <name evidence="5" type="ORF">G4Y79_10105</name>
</gene>
<evidence type="ECO:0000313" key="5">
    <source>
        <dbReference type="EMBL" id="QPC84705.1"/>
    </source>
</evidence>
<dbReference type="Proteomes" id="UP000594468">
    <property type="component" value="Chromosome"/>
</dbReference>
<dbReference type="RefSeq" id="WP_195172768.1">
    <property type="nucleotide sequence ID" value="NZ_CP062983.1"/>
</dbReference>
<keyword evidence="3" id="KW-0804">Transcription</keyword>
<evidence type="ECO:0000256" key="2">
    <source>
        <dbReference type="ARBA" id="ARBA00023125"/>
    </source>
</evidence>
<proteinExistence type="predicted"/>
<evidence type="ECO:0000256" key="1">
    <source>
        <dbReference type="ARBA" id="ARBA00023015"/>
    </source>
</evidence>
<keyword evidence="1" id="KW-0805">Transcription regulation</keyword>
<evidence type="ECO:0000256" key="3">
    <source>
        <dbReference type="ARBA" id="ARBA00023163"/>
    </source>
</evidence>
<name>A0A7S8IFG3_9CHLR</name>
<dbReference type="PANTHER" id="PTHR30146">
    <property type="entry name" value="LACI-RELATED TRANSCRIPTIONAL REPRESSOR"/>
    <property type="match status" value="1"/>
</dbReference>
<dbReference type="GO" id="GO:0003700">
    <property type="term" value="F:DNA-binding transcription factor activity"/>
    <property type="evidence" value="ECO:0007669"/>
    <property type="project" value="TreeGrafter"/>
</dbReference>
<dbReference type="InterPro" id="IPR000843">
    <property type="entry name" value="HTH_LacI"/>
</dbReference>
<organism evidence="5 6">
    <name type="scientific">Phototrophicus methaneseepsis</name>
    <dbReference type="NCBI Taxonomy" id="2710758"/>
    <lineage>
        <taxon>Bacteria</taxon>
        <taxon>Bacillati</taxon>
        <taxon>Chloroflexota</taxon>
        <taxon>Candidatus Thermofontia</taxon>
        <taxon>Phototrophicales</taxon>
        <taxon>Phototrophicaceae</taxon>
        <taxon>Phototrophicus</taxon>
    </lineage>
</organism>
<dbReference type="CDD" id="cd06267">
    <property type="entry name" value="PBP1_LacI_sugar_binding-like"/>
    <property type="match status" value="1"/>
</dbReference>
<sequence length="348" mass="38230">MKKRLTLEEIGKLAGVSRATVSRVINNHPNIRQEVRERVEHIIAETGYQPNAAARSLASNRSDIIGLFIPFVVDALFNSPYFALLIQGIAQACNSYNLTLSLFLLENDHDERALQRLAGNTLIDAMIVYTDSTQPDNVSYRLIESLKRRHVPFVQVCTPLTDMTGIPYVDIDHEAGAYQATRHLIQEGYQRIGQIRTSGNITSALRDVGYRRAMKEAGLSIDESLTVYGNYSEKSGYLAMQQFIAMNGSMPDAVFSHADTMAFGALRALRERSLSVPQDLAMVGFDDLPGSAASDPPLSTVRQPIKQLGQAAVDLLQEVIAAEDLVVRKTVVPVELVVRASSKGLPTA</sequence>
<dbReference type="Gene3D" id="1.10.260.40">
    <property type="entry name" value="lambda repressor-like DNA-binding domains"/>
    <property type="match status" value="1"/>
</dbReference>
<dbReference type="SUPFAM" id="SSF47413">
    <property type="entry name" value="lambda repressor-like DNA-binding domains"/>
    <property type="match status" value="1"/>
</dbReference>
<dbReference type="PROSITE" id="PS50932">
    <property type="entry name" value="HTH_LACI_2"/>
    <property type="match status" value="1"/>
</dbReference>
<dbReference type="Pfam" id="PF00356">
    <property type="entry name" value="LacI"/>
    <property type="match status" value="1"/>
</dbReference>
<dbReference type="SUPFAM" id="SSF53822">
    <property type="entry name" value="Periplasmic binding protein-like I"/>
    <property type="match status" value="1"/>
</dbReference>
<evidence type="ECO:0000313" key="6">
    <source>
        <dbReference type="Proteomes" id="UP000594468"/>
    </source>
</evidence>
<dbReference type="GO" id="GO:0000976">
    <property type="term" value="F:transcription cis-regulatory region binding"/>
    <property type="evidence" value="ECO:0007669"/>
    <property type="project" value="TreeGrafter"/>
</dbReference>
<protein>
    <submittedName>
        <fullName evidence="5">LacI family DNA-binding transcriptional regulator</fullName>
    </submittedName>
</protein>
<dbReference type="KEGG" id="pmet:G4Y79_10105"/>
<dbReference type="AlphaFoldDB" id="A0A7S8IFG3"/>
<dbReference type="SMART" id="SM00354">
    <property type="entry name" value="HTH_LACI"/>
    <property type="match status" value="1"/>
</dbReference>
<keyword evidence="6" id="KW-1185">Reference proteome</keyword>
<reference evidence="5 6" key="1">
    <citation type="submission" date="2020-02" db="EMBL/GenBank/DDBJ databases">
        <authorList>
            <person name="Zheng R.K."/>
            <person name="Sun C.M."/>
        </authorList>
    </citation>
    <scope>NUCLEOTIDE SEQUENCE [LARGE SCALE GENOMIC DNA]</scope>
    <source>
        <strain evidence="6">rifampicinis</strain>
    </source>
</reference>
<dbReference type="Pfam" id="PF13377">
    <property type="entry name" value="Peripla_BP_3"/>
    <property type="match status" value="1"/>
</dbReference>
<dbReference type="InterPro" id="IPR046335">
    <property type="entry name" value="LacI/GalR-like_sensor"/>
</dbReference>
<dbReference type="PRINTS" id="PR00036">
    <property type="entry name" value="HTHLACI"/>
</dbReference>
<evidence type="ECO:0000259" key="4">
    <source>
        <dbReference type="PROSITE" id="PS50932"/>
    </source>
</evidence>
<dbReference type="EMBL" id="CP062983">
    <property type="protein sequence ID" value="QPC84705.1"/>
    <property type="molecule type" value="Genomic_DNA"/>
</dbReference>
<dbReference type="InterPro" id="IPR028082">
    <property type="entry name" value="Peripla_BP_I"/>
</dbReference>